<dbReference type="EMBL" id="JBHTJI010000001">
    <property type="protein sequence ID" value="MFD0989076.1"/>
    <property type="molecule type" value="Genomic_DNA"/>
</dbReference>
<keyword evidence="12" id="KW-0378">Hydrolase</keyword>
<dbReference type="CDD" id="cd01895">
    <property type="entry name" value="EngA2"/>
    <property type="match status" value="1"/>
</dbReference>
<dbReference type="PANTHER" id="PTHR43834">
    <property type="entry name" value="GTPASE DER"/>
    <property type="match status" value="1"/>
</dbReference>
<dbReference type="PROSITE" id="PS51712">
    <property type="entry name" value="G_ENGA"/>
    <property type="match status" value="2"/>
</dbReference>
<dbReference type="InterPro" id="IPR031166">
    <property type="entry name" value="G_ENGA"/>
</dbReference>
<evidence type="ECO:0000259" key="11">
    <source>
        <dbReference type="PROSITE" id="PS51712"/>
    </source>
</evidence>
<feature type="domain" description="EngA-type G" evidence="11">
    <location>
        <begin position="3"/>
        <end position="167"/>
    </location>
</feature>
<evidence type="ECO:0000256" key="1">
    <source>
        <dbReference type="ARBA" id="ARBA00008279"/>
    </source>
</evidence>
<feature type="binding site" evidence="8">
    <location>
        <begin position="56"/>
        <end position="60"/>
    </location>
    <ligand>
        <name>GTP</name>
        <dbReference type="ChEBI" id="CHEBI:37565"/>
        <label>1</label>
    </ligand>
</feature>
<dbReference type="InterPro" id="IPR006073">
    <property type="entry name" value="GTP-bd"/>
</dbReference>
<evidence type="ECO:0000256" key="9">
    <source>
        <dbReference type="PROSITE-ProRule" id="PRU01049"/>
    </source>
</evidence>
<comment type="caution">
    <text evidence="12">The sequence shown here is derived from an EMBL/GenBank/DDBJ whole genome shotgun (WGS) entry which is preliminary data.</text>
</comment>
<dbReference type="Gene3D" id="3.40.50.300">
    <property type="entry name" value="P-loop containing nucleotide triphosphate hydrolases"/>
    <property type="match status" value="2"/>
</dbReference>
<keyword evidence="4 10" id="KW-0677">Repeat</keyword>
<dbReference type="RefSeq" id="WP_379924648.1">
    <property type="nucleotide sequence ID" value="NZ_JBHTJI010000001.1"/>
</dbReference>
<dbReference type="CDD" id="cd01894">
    <property type="entry name" value="EngA1"/>
    <property type="match status" value="1"/>
</dbReference>
<dbReference type="InterPro" id="IPR005225">
    <property type="entry name" value="Small_GTP-bd"/>
</dbReference>
<comment type="function">
    <text evidence="8 10">GTPase that plays an essential role in the late steps of ribosome biogenesis.</text>
</comment>
<dbReference type="InterPro" id="IPR027417">
    <property type="entry name" value="P-loop_NTPase"/>
</dbReference>
<dbReference type="PANTHER" id="PTHR43834:SF6">
    <property type="entry name" value="GTPASE DER"/>
    <property type="match status" value="1"/>
</dbReference>
<dbReference type="InterPro" id="IPR016484">
    <property type="entry name" value="GTPase_Der"/>
</dbReference>
<name>A0ABW3JGY1_9FLAO</name>
<feature type="binding site" evidence="8">
    <location>
        <begin position="181"/>
        <end position="188"/>
    </location>
    <ligand>
        <name>GTP</name>
        <dbReference type="ChEBI" id="CHEBI:37565"/>
        <label>2</label>
    </ligand>
</feature>
<comment type="similarity">
    <text evidence="1 8 9 10">Belongs to the TRAFAC class TrmE-Era-EngA-EngB-Septin-like GTPase superfamily. EngA (Der) GTPase family.</text>
</comment>
<feature type="domain" description="EngA-type G" evidence="11">
    <location>
        <begin position="175"/>
        <end position="350"/>
    </location>
</feature>
<evidence type="ECO:0000256" key="4">
    <source>
        <dbReference type="ARBA" id="ARBA00022737"/>
    </source>
</evidence>
<evidence type="ECO:0000313" key="13">
    <source>
        <dbReference type="Proteomes" id="UP001597061"/>
    </source>
</evidence>
<reference evidence="13" key="1">
    <citation type="journal article" date="2019" name="Int. J. Syst. Evol. Microbiol.">
        <title>The Global Catalogue of Microorganisms (GCM) 10K type strain sequencing project: providing services to taxonomists for standard genome sequencing and annotation.</title>
        <authorList>
            <consortium name="The Broad Institute Genomics Platform"/>
            <consortium name="The Broad Institute Genome Sequencing Center for Infectious Disease"/>
            <person name="Wu L."/>
            <person name="Ma J."/>
        </authorList>
    </citation>
    <scope>NUCLEOTIDE SEQUENCE [LARGE SCALE GENOMIC DNA]</scope>
    <source>
        <strain evidence="13">CCUG 62414</strain>
    </source>
</reference>
<dbReference type="Gene3D" id="3.30.300.20">
    <property type="match status" value="1"/>
</dbReference>
<evidence type="ECO:0000256" key="2">
    <source>
        <dbReference type="ARBA" id="ARBA00020953"/>
    </source>
</evidence>
<feature type="binding site" evidence="8">
    <location>
        <begin position="228"/>
        <end position="232"/>
    </location>
    <ligand>
        <name>GTP</name>
        <dbReference type="ChEBI" id="CHEBI:37565"/>
        <label>2</label>
    </ligand>
</feature>
<dbReference type="GO" id="GO:0016787">
    <property type="term" value="F:hydrolase activity"/>
    <property type="evidence" value="ECO:0007669"/>
    <property type="project" value="UniProtKB-KW"/>
</dbReference>
<organism evidence="12 13">
    <name type="scientific">Mariniflexile jejuense</name>
    <dbReference type="NCBI Taxonomy" id="1173582"/>
    <lineage>
        <taxon>Bacteria</taxon>
        <taxon>Pseudomonadati</taxon>
        <taxon>Bacteroidota</taxon>
        <taxon>Flavobacteriia</taxon>
        <taxon>Flavobacteriales</taxon>
        <taxon>Flavobacteriaceae</taxon>
        <taxon>Mariniflexile</taxon>
    </lineage>
</organism>
<sequence>MSNIVAIVGRPNVGKSTFFNRLIQRREAIVDAVSGVTRDRHYGKADWNGKEFSLIDTGGYVLGSDDIFEAEIDKQVELAIDEADAIIFMVDVESGVTGMDEDVAKLLRKITKPVFLVVNKVDNAKRAEDAVEFYSLGLGEYYTVASINGSGTGDLLDALVEALPEKETVIDEELPRFAVVGRPNAGKSSFINALIGEDRYIVTDIAGTTRDSIDTKYNRFGFEFNLVDTAGIRRKSKVKEDLEFYSVMRSVRAIEHSDVCLLVLDATRGFDGQDQNIFWLAERNRKGVVILVNKWDLVEKDHKTTLEYEKAIRKEMEPFTDVPIIFISTLTKQRIYKAIETAVEVYNNRTKKIKTSVLNEVMLPIIENYPPPANKAKFVKIKYVMQLPTPQPQFAFFCNLPQYVKEPYKRFLENKLREKFNFNGVPVSVYMRKK</sequence>
<feature type="binding site" evidence="8">
    <location>
        <begin position="9"/>
        <end position="16"/>
    </location>
    <ligand>
        <name>GTP</name>
        <dbReference type="ChEBI" id="CHEBI:37565"/>
        <label>1</label>
    </ligand>
</feature>
<keyword evidence="3 8" id="KW-0690">Ribosome biogenesis</keyword>
<dbReference type="SUPFAM" id="SSF52540">
    <property type="entry name" value="P-loop containing nucleoside triphosphate hydrolases"/>
    <property type="match status" value="2"/>
</dbReference>
<comment type="subunit">
    <text evidence="8">Associates with the 50S ribosomal subunit.</text>
</comment>
<keyword evidence="13" id="KW-1185">Reference proteome</keyword>
<evidence type="ECO:0000256" key="6">
    <source>
        <dbReference type="ARBA" id="ARBA00023134"/>
    </source>
</evidence>
<dbReference type="Proteomes" id="UP001597061">
    <property type="component" value="Unassembled WGS sequence"/>
</dbReference>
<dbReference type="NCBIfam" id="TIGR03594">
    <property type="entry name" value="GTPase_EngA"/>
    <property type="match status" value="1"/>
</dbReference>
<feature type="binding site" evidence="8">
    <location>
        <begin position="119"/>
        <end position="122"/>
    </location>
    <ligand>
        <name>GTP</name>
        <dbReference type="ChEBI" id="CHEBI:37565"/>
        <label>1</label>
    </ligand>
</feature>
<evidence type="ECO:0000256" key="8">
    <source>
        <dbReference type="HAMAP-Rule" id="MF_00195"/>
    </source>
</evidence>
<dbReference type="Pfam" id="PF01926">
    <property type="entry name" value="MMR_HSR1"/>
    <property type="match status" value="2"/>
</dbReference>
<dbReference type="PIRSF" id="PIRSF006485">
    <property type="entry name" value="GTP-binding_EngA"/>
    <property type="match status" value="1"/>
</dbReference>
<dbReference type="Pfam" id="PF14714">
    <property type="entry name" value="KH_dom-like"/>
    <property type="match status" value="1"/>
</dbReference>
<dbReference type="InterPro" id="IPR015946">
    <property type="entry name" value="KH_dom-like_a/b"/>
</dbReference>
<dbReference type="NCBIfam" id="TIGR00231">
    <property type="entry name" value="small_GTP"/>
    <property type="match status" value="2"/>
</dbReference>
<feature type="binding site" evidence="8">
    <location>
        <begin position="293"/>
        <end position="296"/>
    </location>
    <ligand>
        <name>GTP</name>
        <dbReference type="ChEBI" id="CHEBI:37565"/>
        <label>2</label>
    </ligand>
</feature>
<protein>
    <recommendedName>
        <fullName evidence="2 8">GTPase Der</fullName>
    </recommendedName>
    <alternativeName>
        <fullName evidence="7 8">GTP-binding protein EngA</fullName>
    </alternativeName>
</protein>
<dbReference type="PRINTS" id="PR00326">
    <property type="entry name" value="GTP1OBG"/>
</dbReference>
<evidence type="ECO:0000256" key="10">
    <source>
        <dbReference type="RuleBase" id="RU004481"/>
    </source>
</evidence>
<gene>
    <name evidence="8 12" type="primary">der</name>
    <name evidence="12" type="ORF">ACFQ1R_03130</name>
</gene>
<evidence type="ECO:0000256" key="3">
    <source>
        <dbReference type="ARBA" id="ARBA00022517"/>
    </source>
</evidence>
<evidence type="ECO:0000313" key="12">
    <source>
        <dbReference type="EMBL" id="MFD0989076.1"/>
    </source>
</evidence>
<evidence type="ECO:0000256" key="5">
    <source>
        <dbReference type="ARBA" id="ARBA00022741"/>
    </source>
</evidence>
<keyword evidence="6 8" id="KW-0342">GTP-binding</keyword>
<dbReference type="HAMAP" id="MF_00195">
    <property type="entry name" value="GTPase_Der"/>
    <property type="match status" value="1"/>
</dbReference>
<accession>A0ABW3JGY1</accession>
<keyword evidence="5 8" id="KW-0547">Nucleotide-binding</keyword>
<proteinExistence type="inferred from homology"/>
<evidence type="ECO:0000256" key="7">
    <source>
        <dbReference type="ARBA" id="ARBA00032345"/>
    </source>
</evidence>
<dbReference type="InterPro" id="IPR032859">
    <property type="entry name" value="KH_dom-like"/>
</dbReference>